<keyword evidence="3" id="KW-1185">Reference proteome</keyword>
<protein>
    <submittedName>
        <fullName evidence="2">Uncharacterized protein</fullName>
    </submittedName>
</protein>
<gene>
    <name evidence="2" type="ORF">J7I43_17820</name>
</gene>
<name>A0ABS3YI33_9BACT</name>
<evidence type="ECO:0000256" key="1">
    <source>
        <dbReference type="SAM" id="MobiDB-lite"/>
    </source>
</evidence>
<organism evidence="2 3">
    <name type="scientific">Chitinophaga chungangae</name>
    <dbReference type="NCBI Taxonomy" id="2821488"/>
    <lineage>
        <taxon>Bacteria</taxon>
        <taxon>Pseudomonadati</taxon>
        <taxon>Bacteroidota</taxon>
        <taxon>Chitinophagia</taxon>
        <taxon>Chitinophagales</taxon>
        <taxon>Chitinophagaceae</taxon>
        <taxon>Chitinophaga</taxon>
    </lineage>
</organism>
<accession>A0ABS3YI33</accession>
<reference evidence="3" key="1">
    <citation type="submission" date="2021-03" db="EMBL/GenBank/DDBJ databases">
        <title>Assistant Professor.</title>
        <authorList>
            <person name="Huq M.A."/>
        </authorList>
    </citation>
    <scope>NUCLEOTIDE SEQUENCE [LARGE SCALE GENOMIC DNA]</scope>
    <source>
        <strain evidence="3">MAH-28</strain>
    </source>
</reference>
<dbReference type="EMBL" id="JAGHKP010000003">
    <property type="protein sequence ID" value="MBO9154090.1"/>
    <property type="molecule type" value="Genomic_DNA"/>
</dbReference>
<comment type="caution">
    <text evidence="2">The sequence shown here is derived from an EMBL/GenBank/DDBJ whole genome shotgun (WGS) entry which is preliminary data.</text>
</comment>
<feature type="compositionally biased region" description="Basic residues" evidence="1">
    <location>
        <begin position="233"/>
        <end position="244"/>
    </location>
</feature>
<evidence type="ECO:0000313" key="2">
    <source>
        <dbReference type="EMBL" id="MBO9154090.1"/>
    </source>
</evidence>
<sequence length="260" mass="28251">MAIQKTILQFTGKAGGMIGYRRGGKYCMRAAPTRVKQTAATKTASRLFGAASAAGRYIREAVIPALDIPYDTTVVNRLNALLYKAAIDRPSWKDLSSLEGFSFSQYTRLQKVLGAQPVVRRDFHGNLLVTVASPGKVLKRPPQATHLAIKAIALNAARDRQAAASEPFLVSLAYPQQEAVLTVPYAAKDAAAVIVEVIFVTEENGVYYPIRNRRYYAAEVIAAVEAVAPKNKRTAGRPGMKKLHNVPPAEAGRKSRYPPG</sequence>
<dbReference type="RefSeq" id="WP_209147210.1">
    <property type="nucleotide sequence ID" value="NZ_JAGHKP010000003.1"/>
</dbReference>
<proteinExistence type="predicted"/>
<feature type="region of interest" description="Disordered" evidence="1">
    <location>
        <begin position="233"/>
        <end position="260"/>
    </location>
</feature>
<evidence type="ECO:0000313" key="3">
    <source>
        <dbReference type="Proteomes" id="UP000679126"/>
    </source>
</evidence>
<dbReference type="Proteomes" id="UP000679126">
    <property type="component" value="Unassembled WGS sequence"/>
</dbReference>